<evidence type="ECO:0000256" key="1">
    <source>
        <dbReference type="SAM" id="Coils"/>
    </source>
</evidence>
<dbReference type="EMBL" id="JAANIT010001031">
    <property type="protein sequence ID" value="KAG1542703.1"/>
    <property type="molecule type" value="Genomic_DNA"/>
</dbReference>
<reference evidence="2" key="1">
    <citation type="journal article" date="2020" name="Microb. Genom.">
        <title>Genetic diversity of clinical and environmental Mucorales isolates obtained from an investigation of mucormycosis cases among solid organ transplant recipients.</title>
        <authorList>
            <person name="Nguyen M.H."/>
            <person name="Kaul D."/>
            <person name="Muto C."/>
            <person name="Cheng S.J."/>
            <person name="Richter R.A."/>
            <person name="Bruno V.M."/>
            <person name="Liu G."/>
            <person name="Beyhan S."/>
            <person name="Sundermann A.J."/>
            <person name="Mounaud S."/>
            <person name="Pasculle A.W."/>
            <person name="Nierman W.C."/>
            <person name="Driscoll E."/>
            <person name="Cumbie R."/>
            <person name="Clancy C.J."/>
            <person name="Dupont C.L."/>
        </authorList>
    </citation>
    <scope>NUCLEOTIDE SEQUENCE</scope>
    <source>
        <strain evidence="2">GL16</strain>
    </source>
</reference>
<keyword evidence="1" id="KW-0175">Coiled coil</keyword>
<dbReference type="Proteomes" id="UP000717996">
    <property type="component" value="Unassembled WGS sequence"/>
</dbReference>
<proteinExistence type="predicted"/>
<dbReference type="AlphaFoldDB" id="A0A9P6Y9F4"/>
<feature type="coiled-coil region" evidence="1">
    <location>
        <begin position="36"/>
        <end position="90"/>
    </location>
</feature>
<dbReference type="OrthoDB" id="2236709at2759"/>
<name>A0A9P6Y9F4_RHIOR</name>
<evidence type="ECO:0000313" key="2">
    <source>
        <dbReference type="EMBL" id="KAG1542703.1"/>
    </source>
</evidence>
<comment type="caution">
    <text evidence="2">The sequence shown here is derived from an EMBL/GenBank/DDBJ whole genome shotgun (WGS) entry which is preliminary data.</text>
</comment>
<gene>
    <name evidence="2" type="ORF">G6F51_007114</name>
</gene>
<evidence type="ECO:0000313" key="3">
    <source>
        <dbReference type="Proteomes" id="UP000717996"/>
    </source>
</evidence>
<dbReference type="OMA" id="GFQDIMQ"/>
<organism evidence="2 3">
    <name type="scientific">Rhizopus oryzae</name>
    <name type="common">Mucormycosis agent</name>
    <name type="synonym">Rhizopus arrhizus var. delemar</name>
    <dbReference type="NCBI Taxonomy" id="64495"/>
    <lineage>
        <taxon>Eukaryota</taxon>
        <taxon>Fungi</taxon>
        <taxon>Fungi incertae sedis</taxon>
        <taxon>Mucoromycota</taxon>
        <taxon>Mucoromycotina</taxon>
        <taxon>Mucoromycetes</taxon>
        <taxon>Mucorales</taxon>
        <taxon>Mucorineae</taxon>
        <taxon>Rhizopodaceae</taxon>
        <taxon>Rhizopus</taxon>
    </lineage>
</organism>
<sequence length="519" mass="59289">MPKGYDTLAELQETTKLLVPAHLRSVYEATRIALDLKQLEEKKDSLVTIKERLIKESKSPDSLKSMDEALKELQNAITAKQQEISQHEDLAATQFKEIAHNIGGYADKIKNSVATALGEFSNTVLNATDAKINSTNDVLNRLKKEKMDVATGEAIRLSLEQFKKQVVDFQSRNMETIKTSNEKLFKDIVERMKYMLDNFEQNEMVSKTAKLVTRQLDAKLNDQLKRLNTQNEQQKQTNVTPEQLAEVVKDELNARLGPANLQSIISNMPEIQKMTEFYKSLPPASQSFPDYPTVMSVKEMAVSMNKDMVLLKQKLEETRSIVDSMRSQGFNANDQVNATDQNAALTNMQNIERQVTVMHNNIKMIETALNTKNNSAEVSSLTPRKRARTDLDGETVIDDEDIKLRLEEIESKHQKLLDFILQCKDNVLDDMFPTRLEAAMKKIERILINHETFIAFIIDPFSTKKKRQELPMTSLSEDKYLNPAMIDCIQQLIKKTTEEAVAPLHKQIKELQEQLNKKQ</sequence>
<protein>
    <submittedName>
        <fullName evidence="2">Uncharacterized protein</fullName>
    </submittedName>
</protein>
<accession>A0A9P6Y9F4</accession>